<accession>L1IYF1</accession>
<dbReference type="eggNOG" id="KOG4302">
    <property type="taxonomic scope" value="Eukaryota"/>
</dbReference>
<dbReference type="EMBL" id="JH993025">
    <property type="protein sequence ID" value="EKX41278.1"/>
    <property type="molecule type" value="Genomic_DNA"/>
</dbReference>
<keyword evidence="1" id="KW-0175">Coiled coil</keyword>
<dbReference type="PaxDb" id="55529-EKX41278"/>
<dbReference type="AlphaFoldDB" id="L1IYF1"/>
<sequence length="621" mass="70297">MELKAQAMIVHETTPQDLKNFCATQACGQPEDLVRLSEAALTTLKSLWNEIGYTDYECDNAKAEMFAEVKRVFETKLSSTQEVKCNLVSQVRLVGARVCTIELEVGEPSKIDELKAHDTLRACLTAHKEYLEVLEAKKAERAAILSSRAEELSALYYDLDDTLTTEQTKFLKVLSDFTLNRIEQFESRIQEMKKEKARLSSQNRSQKRETLIKEIQALWCELGMYTQSVTTDSTLSVGESDGDVQEEGVCEVDKKLLAVEEIKLTLENLNTLQVRLEELEKEKSGRKEKHRELMETLHALWGRTRAEEAEVEEFKKQHEGITRAILSSMESEIGRLEEVKRAMMKELIQEVRESIRQVWDEMRLTEDERKSFAPAQQEVFTEQALFVHEEYLAQSRDRLAAMQPIIKLVDRKAFIHQEDEAMKEALADPNRLLGRGRGMAEQLKKEEKVRNMVNKELPKLREKLKAAIVEFEEAYEIKFQLNGVRTLEELEEEEKTISKAKEEARAKKGGKAAVPQTSATPRGPSRAAGDGTPAEKSAPHSAISKLRSAVSSVVKAANKENESKQVPAEGQESKKNAEPASCIGKLDFSKIDQASGIADINGYQIQSRCQSQWHDSVGSWQ</sequence>
<evidence type="ECO:0000313" key="5">
    <source>
        <dbReference type="Proteomes" id="UP000011087"/>
    </source>
</evidence>
<dbReference type="PANTHER" id="PTHR19321:SF41">
    <property type="entry name" value="FASCETTO-RELATED"/>
    <property type="match status" value="1"/>
</dbReference>
<organism evidence="3">
    <name type="scientific">Guillardia theta (strain CCMP2712)</name>
    <name type="common">Cryptophyte</name>
    <dbReference type="NCBI Taxonomy" id="905079"/>
    <lineage>
        <taxon>Eukaryota</taxon>
        <taxon>Cryptophyceae</taxon>
        <taxon>Pyrenomonadales</taxon>
        <taxon>Geminigeraceae</taxon>
        <taxon>Guillardia</taxon>
    </lineage>
</organism>
<dbReference type="KEGG" id="gtt:GUITHDRAFT_142184"/>
<evidence type="ECO:0000256" key="2">
    <source>
        <dbReference type="SAM" id="MobiDB-lite"/>
    </source>
</evidence>
<dbReference type="GO" id="GO:0005819">
    <property type="term" value="C:spindle"/>
    <property type="evidence" value="ECO:0007669"/>
    <property type="project" value="TreeGrafter"/>
</dbReference>
<dbReference type="RefSeq" id="XP_005828258.1">
    <property type="nucleotide sequence ID" value="XM_005828201.1"/>
</dbReference>
<feature type="coiled-coil region" evidence="1">
    <location>
        <begin position="259"/>
        <end position="296"/>
    </location>
</feature>
<dbReference type="GO" id="GO:0005737">
    <property type="term" value="C:cytoplasm"/>
    <property type="evidence" value="ECO:0007669"/>
    <property type="project" value="TreeGrafter"/>
</dbReference>
<evidence type="ECO:0008006" key="6">
    <source>
        <dbReference type="Google" id="ProtNLM"/>
    </source>
</evidence>
<dbReference type="STRING" id="905079.L1IYF1"/>
<proteinExistence type="predicted"/>
<feature type="coiled-coil region" evidence="1">
    <location>
        <begin position="175"/>
        <end position="209"/>
    </location>
</feature>
<dbReference type="Proteomes" id="UP000011087">
    <property type="component" value="Unassembled WGS sequence"/>
</dbReference>
<reference evidence="4" key="3">
    <citation type="submission" date="2015-06" db="UniProtKB">
        <authorList>
            <consortium name="EnsemblProtists"/>
        </authorList>
    </citation>
    <scope>IDENTIFICATION</scope>
</reference>
<keyword evidence="5" id="KW-1185">Reference proteome</keyword>
<protein>
    <recommendedName>
        <fullName evidence="6">Protein regulator of cytokinesis 1</fullName>
    </recommendedName>
</protein>
<evidence type="ECO:0000313" key="3">
    <source>
        <dbReference type="EMBL" id="EKX41278.1"/>
    </source>
</evidence>
<reference evidence="3 5" key="1">
    <citation type="journal article" date="2012" name="Nature">
        <title>Algal genomes reveal evolutionary mosaicism and the fate of nucleomorphs.</title>
        <authorList>
            <consortium name="DOE Joint Genome Institute"/>
            <person name="Curtis B.A."/>
            <person name="Tanifuji G."/>
            <person name="Burki F."/>
            <person name="Gruber A."/>
            <person name="Irimia M."/>
            <person name="Maruyama S."/>
            <person name="Arias M.C."/>
            <person name="Ball S.G."/>
            <person name="Gile G.H."/>
            <person name="Hirakawa Y."/>
            <person name="Hopkins J.F."/>
            <person name="Kuo A."/>
            <person name="Rensing S.A."/>
            <person name="Schmutz J."/>
            <person name="Symeonidi A."/>
            <person name="Elias M."/>
            <person name="Eveleigh R.J."/>
            <person name="Herman E.K."/>
            <person name="Klute M.J."/>
            <person name="Nakayama T."/>
            <person name="Obornik M."/>
            <person name="Reyes-Prieto A."/>
            <person name="Armbrust E.V."/>
            <person name="Aves S.J."/>
            <person name="Beiko R.G."/>
            <person name="Coutinho P."/>
            <person name="Dacks J.B."/>
            <person name="Durnford D.G."/>
            <person name="Fast N.M."/>
            <person name="Green B.R."/>
            <person name="Grisdale C.J."/>
            <person name="Hempel F."/>
            <person name="Henrissat B."/>
            <person name="Hoppner M.P."/>
            <person name="Ishida K."/>
            <person name="Kim E."/>
            <person name="Koreny L."/>
            <person name="Kroth P.G."/>
            <person name="Liu Y."/>
            <person name="Malik S.B."/>
            <person name="Maier U.G."/>
            <person name="McRose D."/>
            <person name="Mock T."/>
            <person name="Neilson J.A."/>
            <person name="Onodera N.T."/>
            <person name="Poole A.M."/>
            <person name="Pritham E.J."/>
            <person name="Richards T.A."/>
            <person name="Rocap G."/>
            <person name="Roy S.W."/>
            <person name="Sarai C."/>
            <person name="Schaack S."/>
            <person name="Shirato S."/>
            <person name="Slamovits C.H."/>
            <person name="Spencer D.F."/>
            <person name="Suzuki S."/>
            <person name="Worden A.Z."/>
            <person name="Zauner S."/>
            <person name="Barry K."/>
            <person name="Bell C."/>
            <person name="Bharti A.K."/>
            <person name="Crow J.A."/>
            <person name="Grimwood J."/>
            <person name="Kramer R."/>
            <person name="Lindquist E."/>
            <person name="Lucas S."/>
            <person name="Salamov A."/>
            <person name="McFadden G.I."/>
            <person name="Lane C.E."/>
            <person name="Keeling P.J."/>
            <person name="Gray M.W."/>
            <person name="Grigoriev I.V."/>
            <person name="Archibald J.M."/>
        </authorList>
    </citation>
    <scope>NUCLEOTIDE SEQUENCE</scope>
    <source>
        <strain evidence="3 5">CCMP2712</strain>
    </source>
</reference>
<evidence type="ECO:0000256" key="1">
    <source>
        <dbReference type="SAM" id="Coils"/>
    </source>
</evidence>
<dbReference type="GO" id="GO:0000226">
    <property type="term" value="P:microtubule cytoskeleton organization"/>
    <property type="evidence" value="ECO:0007669"/>
    <property type="project" value="InterPro"/>
</dbReference>
<dbReference type="Pfam" id="PF03999">
    <property type="entry name" value="MAP65_ASE1"/>
    <property type="match status" value="1"/>
</dbReference>
<gene>
    <name evidence="3" type="ORF">GUITHDRAFT_142184</name>
</gene>
<dbReference type="GO" id="GO:0008017">
    <property type="term" value="F:microtubule binding"/>
    <property type="evidence" value="ECO:0007669"/>
    <property type="project" value="InterPro"/>
</dbReference>
<feature type="region of interest" description="Disordered" evidence="2">
    <location>
        <begin position="501"/>
        <end position="582"/>
    </location>
</feature>
<dbReference type="PANTHER" id="PTHR19321">
    <property type="entry name" value="PROTEIN REGULATOR OF CYTOKINESIS 1 PRC1-RELATED"/>
    <property type="match status" value="1"/>
</dbReference>
<name>L1IYF1_GUITC</name>
<dbReference type="Gene3D" id="1.20.58.1520">
    <property type="match status" value="1"/>
</dbReference>
<dbReference type="HOGENOM" id="CLU_440375_0_0_1"/>
<dbReference type="GeneID" id="17297855"/>
<evidence type="ECO:0000313" key="4">
    <source>
        <dbReference type="EnsemblProtists" id="EKX41278"/>
    </source>
</evidence>
<dbReference type="InterPro" id="IPR007145">
    <property type="entry name" value="MAP65_Ase1_PRC1"/>
</dbReference>
<reference evidence="5" key="2">
    <citation type="submission" date="2012-11" db="EMBL/GenBank/DDBJ databases">
        <authorList>
            <person name="Kuo A."/>
            <person name="Curtis B.A."/>
            <person name="Tanifuji G."/>
            <person name="Burki F."/>
            <person name="Gruber A."/>
            <person name="Irimia M."/>
            <person name="Maruyama S."/>
            <person name="Arias M.C."/>
            <person name="Ball S.G."/>
            <person name="Gile G.H."/>
            <person name="Hirakawa Y."/>
            <person name="Hopkins J.F."/>
            <person name="Rensing S.A."/>
            <person name="Schmutz J."/>
            <person name="Symeonidi A."/>
            <person name="Elias M."/>
            <person name="Eveleigh R.J."/>
            <person name="Herman E.K."/>
            <person name="Klute M.J."/>
            <person name="Nakayama T."/>
            <person name="Obornik M."/>
            <person name="Reyes-Prieto A."/>
            <person name="Armbrust E.V."/>
            <person name="Aves S.J."/>
            <person name="Beiko R.G."/>
            <person name="Coutinho P."/>
            <person name="Dacks J.B."/>
            <person name="Durnford D.G."/>
            <person name="Fast N.M."/>
            <person name="Green B.R."/>
            <person name="Grisdale C."/>
            <person name="Hempe F."/>
            <person name="Henrissat B."/>
            <person name="Hoppner M.P."/>
            <person name="Ishida K.-I."/>
            <person name="Kim E."/>
            <person name="Koreny L."/>
            <person name="Kroth P.G."/>
            <person name="Liu Y."/>
            <person name="Malik S.-B."/>
            <person name="Maier U.G."/>
            <person name="McRose D."/>
            <person name="Mock T."/>
            <person name="Neilson J.A."/>
            <person name="Onodera N.T."/>
            <person name="Poole A.M."/>
            <person name="Pritham E.J."/>
            <person name="Richards T.A."/>
            <person name="Rocap G."/>
            <person name="Roy S.W."/>
            <person name="Sarai C."/>
            <person name="Schaack S."/>
            <person name="Shirato S."/>
            <person name="Slamovits C.H."/>
            <person name="Spencer D.F."/>
            <person name="Suzuki S."/>
            <person name="Worden A.Z."/>
            <person name="Zauner S."/>
            <person name="Barry K."/>
            <person name="Bell C."/>
            <person name="Bharti A.K."/>
            <person name="Crow J.A."/>
            <person name="Grimwood J."/>
            <person name="Kramer R."/>
            <person name="Lindquist E."/>
            <person name="Lucas S."/>
            <person name="Salamov A."/>
            <person name="McFadden G.I."/>
            <person name="Lane C.E."/>
            <person name="Keeling P.J."/>
            <person name="Gray M.W."/>
            <person name="Grigoriev I.V."/>
            <person name="Archibald J.M."/>
        </authorList>
    </citation>
    <scope>NUCLEOTIDE SEQUENCE</scope>
    <source>
        <strain evidence="5">CCMP2712</strain>
    </source>
</reference>
<dbReference type="OrthoDB" id="642895at2759"/>
<dbReference type="OMA" id="QLHGIYD"/>
<dbReference type="EnsemblProtists" id="EKX41278">
    <property type="protein sequence ID" value="EKX41278"/>
    <property type="gene ID" value="GUITHDRAFT_142184"/>
</dbReference>